<reference evidence="2 3" key="1">
    <citation type="submission" date="2016-12" db="EMBL/GenBank/DDBJ databases">
        <title>Diversity of luminous bacteria.</title>
        <authorList>
            <person name="Yoshizawa S."/>
            <person name="Kogure K."/>
        </authorList>
    </citation>
    <scope>NUCLEOTIDE SEQUENCE [LARGE SCALE GENOMIC DNA]</scope>
    <source>
        <strain evidence="2 3">LC2-408</strain>
    </source>
</reference>
<dbReference type="Proteomes" id="UP000238707">
    <property type="component" value="Unassembled WGS sequence"/>
</dbReference>
<feature type="region of interest" description="Disordered" evidence="1">
    <location>
        <begin position="295"/>
        <end position="329"/>
    </location>
</feature>
<evidence type="ECO:0000256" key="1">
    <source>
        <dbReference type="SAM" id="MobiDB-lite"/>
    </source>
</evidence>
<dbReference type="RefSeq" id="WP_105024081.1">
    <property type="nucleotide sequence ID" value="NZ_MSCI01000001.1"/>
</dbReference>
<dbReference type="EMBL" id="MSCI01000001">
    <property type="protein sequence ID" value="PQJ64548.1"/>
    <property type="molecule type" value="Genomic_DNA"/>
</dbReference>
<name>A0A2S7VR57_9VIBR</name>
<dbReference type="AlphaFoldDB" id="A0A2S7VR57"/>
<comment type="caution">
    <text evidence="2">The sequence shown here is derived from an EMBL/GenBank/DDBJ whole genome shotgun (WGS) entry which is preliminary data.</text>
</comment>
<evidence type="ECO:0000313" key="3">
    <source>
        <dbReference type="Proteomes" id="UP000238707"/>
    </source>
</evidence>
<proteinExistence type="predicted"/>
<gene>
    <name evidence="2" type="ORF">BTO10_07145</name>
</gene>
<protein>
    <submittedName>
        <fullName evidence="2">Uncharacterized protein</fullName>
    </submittedName>
</protein>
<keyword evidence="3" id="KW-1185">Reference proteome</keyword>
<accession>A0A2S7VR57</accession>
<sequence length="753" mass="85024">MKTTRFVSALFLTSLIIPNITWANYAIVLPGQHEQGIDLQGNEISAHDVIDWELNHSDLIFGSSANQNLKTNILAVGYMYNQKLELNSGVLEDEIREIAERYDIDYEDFFLHFSEDTILAEPNPTHGESTLLNRKPMLVGYTADAMHAGFALYQPPPWDADVFEHFQQGGALYLYHSEQFDSVDFEFSRFAQGGKFWIEYPSEVNTNNQVKAWSHLVVSEDNTENMTQNQAVSWQVPSDWVRASTHDGSGNSYGGGQFFGSSFVRDGGRLYVVRVRWQGQASDIRPRLSRVQFTDSFPQMTKEDLPPKSVELGSKESSHSPSPNEPKRWRKIRGFDQSADLNQDNYLSPAEYQNRSNKSATARFRWESRVIPFGRMWDQNSSWSLTNLSNPGLLMAMGSYYGQHWTKLGLTGAYNDDTNKLLGSNQFDIYSGGNIAELDAIVGSTEADERYKQQFSAFLKRLTAVNDKPLIGLNIGTANLYGRNGQSHLIDAGNLYFREHYIFPSTGFSGYGGLSKFWDNSALGYSGSKVIQQATTRYGRVQFFGNNQENWQQDQYSTLATYYLNHHPEQSYFNQWNSGYVYGSDNTTTDNFWKAGVPKNMAYRPTALLNVDLGVPSGAIPKGFQPLTLMLSTRTPKPEDYTIVGNTSQSRIDHPDLPNGKVSLLPTHAYFLYQSDKQVVEGGPENMVIAREFEHGRVLYRTDFYGKNADFYAAEKISIRLDPPMKPVSADGKVGEYLDEVQVGGYQGLILLY</sequence>
<evidence type="ECO:0000313" key="2">
    <source>
        <dbReference type="EMBL" id="PQJ64548.1"/>
    </source>
</evidence>
<organism evidence="2 3">
    <name type="scientific">Vibrio chagasii</name>
    <dbReference type="NCBI Taxonomy" id="170679"/>
    <lineage>
        <taxon>Bacteria</taxon>
        <taxon>Pseudomonadati</taxon>
        <taxon>Pseudomonadota</taxon>
        <taxon>Gammaproteobacteria</taxon>
        <taxon>Vibrionales</taxon>
        <taxon>Vibrionaceae</taxon>
        <taxon>Vibrio</taxon>
    </lineage>
</organism>